<feature type="transmembrane region" description="Helical" evidence="1">
    <location>
        <begin position="125"/>
        <end position="141"/>
    </location>
</feature>
<dbReference type="InterPro" id="IPR002656">
    <property type="entry name" value="Acyl_transf_3_dom"/>
</dbReference>
<gene>
    <name evidence="3" type="ORF">J0X19_06625</name>
</gene>
<dbReference type="RefSeq" id="WP_206982912.1">
    <property type="nucleotide sequence ID" value="NZ_JAFLQZ010000003.1"/>
</dbReference>
<feature type="transmembrane region" description="Helical" evidence="1">
    <location>
        <begin position="101"/>
        <end position="119"/>
    </location>
</feature>
<evidence type="ECO:0000256" key="1">
    <source>
        <dbReference type="SAM" id="Phobius"/>
    </source>
</evidence>
<sequence length="424" mass="48255">MLSQQSSLLASIPEKRKVFDFNLEALRGVAALLVVWHHIVYATNILDPAFTPTGIWAFDPPAHLCVLVFFVLSGYVIGISHTAPLTKDTILGYLKKRAVRLYPIYAISIALTVLLAVNYYSVKTIVGHFIMTHVLLVPVMMENAPAWSLHYEVLYYILFISVSYFRLNPLLLAISSFVIGFSNAYLYPRVGGVPLLSAYAFGFTFWLTGLTLAKYMKRPAGSTSWSLMLSLLLLLFSLEKFNIFSTILSKASIKLFGSELFFKSPVPWYQAAVAFQDFAFLPFCIIVMAVFASKDFRYLKYVTAVVILVPMLTFYSFYKHYTTQNNAALVIPCICYILSVLVYLFREKLDNFSGKIINRLIVTGGISYGLYIIHFPVFYFFNQIQEFSGSLLTFVIRLFLYLLIVVGLAYLLEKKLQPWIKRMV</sequence>
<dbReference type="PANTHER" id="PTHR23028">
    <property type="entry name" value="ACETYLTRANSFERASE"/>
    <property type="match status" value="1"/>
</dbReference>
<feature type="transmembrane region" description="Helical" evidence="1">
    <location>
        <begin position="225"/>
        <end position="248"/>
    </location>
</feature>
<dbReference type="InterPro" id="IPR050879">
    <property type="entry name" value="Acyltransferase_3"/>
</dbReference>
<feature type="transmembrane region" description="Helical" evidence="1">
    <location>
        <begin position="153"/>
        <end position="181"/>
    </location>
</feature>
<name>A0A939ETQ2_9BACT</name>
<protein>
    <submittedName>
        <fullName evidence="3">Acyltransferase</fullName>
    </submittedName>
</protein>
<evidence type="ECO:0000313" key="4">
    <source>
        <dbReference type="Proteomes" id="UP000664144"/>
    </source>
</evidence>
<proteinExistence type="predicted"/>
<feature type="transmembrane region" description="Helical" evidence="1">
    <location>
        <begin position="357"/>
        <end position="381"/>
    </location>
</feature>
<dbReference type="Pfam" id="PF01757">
    <property type="entry name" value="Acyl_transf_3"/>
    <property type="match status" value="1"/>
</dbReference>
<keyword evidence="3" id="KW-0012">Acyltransferase</keyword>
<feature type="transmembrane region" description="Helical" evidence="1">
    <location>
        <begin position="387"/>
        <end position="412"/>
    </location>
</feature>
<comment type="caution">
    <text evidence="3">The sequence shown here is derived from an EMBL/GenBank/DDBJ whole genome shotgun (WGS) entry which is preliminary data.</text>
</comment>
<feature type="transmembrane region" description="Helical" evidence="1">
    <location>
        <begin position="61"/>
        <end position="80"/>
    </location>
</feature>
<reference evidence="3" key="1">
    <citation type="submission" date="2021-03" db="EMBL/GenBank/DDBJ databases">
        <authorList>
            <person name="Kim M.K."/>
        </authorList>
    </citation>
    <scope>NUCLEOTIDE SEQUENCE</scope>
    <source>
        <strain evidence="3">BT186</strain>
    </source>
</reference>
<keyword evidence="1" id="KW-0472">Membrane</keyword>
<keyword evidence="4" id="KW-1185">Reference proteome</keyword>
<feature type="transmembrane region" description="Helical" evidence="1">
    <location>
        <begin position="298"/>
        <end position="318"/>
    </location>
</feature>
<dbReference type="GO" id="GO:0016747">
    <property type="term" value="F:acyltransferase activity, transferring groups other than amino-acyl groups"/>
    <property type="evidence" value="ECO:0007669"/>
    <property type="project" value="InterPro"/>
</dbReference>
<feature type="domain" description="Acyltransferase 3" evidence="2">
    <location>
        <begin position="22"/>
        <end position="284"/>
    </location>
</feature>
<feature type="transmembrane region" description="Helical" evidence="1">
    <location>
        <begin position="324"/>
        <end position="345"/>
    </location>
</feature>
<keyword evidence="1" id="KW-0812">Transmembrane</keyword>
<organism evidence="3 4">
    <name type="scientific">Hymenobacter telluris</name>
    <dbReference type="NCBI Taxonomy" id="2816474"/>
    <lineage>
        <taxon>Bacteria</taxon>
        <taxon>Pseudomonadati</taxon>
        <taxon>Bacteroidota</taxon>
        <taxon>Cytophagia</taxon>
        <taxon>Cytophagales</taxon>
        <taxon>Hymenobacteraceae</taxon>
        <taxon>Hymenobacter</taxon>
    </lineage>
</organism>
<feature type="transmembrane region" description="Helical" evidence="1">
    <location>
        <begin position="193"/>
        <end position="213"/>
    </location>
</feature>
<accession>A0A939ETQ2</accession>
<evidence type="ECO:0000259" key="2">
    <source>
        <dbReference type="Pfam" id="PF01757"/>
    </source>
</evidence>
<dbReference type="EMBL" id="JAFLQZ010000003">
    <property type="protein sequence ID" value="MBO0357614.1"/>
    <property type="molecule type" value="Genomic_DNA"/>
</dbReference>
<feature type="transmembrane region" description="Helical" evidence="1">
    <location>
        <begin position="21"/>
        <end position="41"/>
    </location>
</feature>
<dbReference type="AlphaFoldDB" id="A0A939ETQ2"/>
<keyword evidence="1" id="KW-1133">Transmembrane helix</keyword>
<evidence type="ECO:0000313" key="3">
    <source>
        <dbReference type="EMBL" id="MBO0357614.1"/>
    </source>
</evidence>
<dbReference type="Proteomes" id="UP000664144">
    <property type="component" value="Unassembled WGS sequence"/>
</dbReference>
<keyword evidence="3" id="KW-0808">Transferase</keyword>
<feature type="transmembrane region" description="Helical" evidence="1">
    <location>
        <begin position="268"/>
        <end position="291"/>
    </location>
</feature>